<dbReference type="OrthoDB" id="1427164at2"/>
<evidence type="ECO:0000313" key="2">
    <source>
        <dbReference type="EMBL" id="KAB2814225.1"/>
    </source>
</evidence>
<dbReference type="EMBL" id="WBVO01000001">
    <property type="protein sequence ID" value="KAB2814225.1"/>
    <property type="molecule type" value="Genomic_DNA"/>
</dbReference>
<evidence type="ECO:0000313" key="3">
    <source>
        <dbReference type="Proteomes" id="UP000468650"/>
    </source>
</evidence>
<name>A0A6N6RK22_9FLAO</name>
<gene>
    <name evidence="2" type="ORF">F8C67_00410</name>
</gene>
<dbReference type="Gene3D" id="3.40.50.10610">
    <property type="entry name" value="ABC-type transport auxiliary lipoprotein component"/>
    <property type="match status" value="1"/>
</dbReference>
<sequence>MKRIALFIGLTMVFSTMNAQDNSSMQGSTETIAVLSMDSRGINIDNIAMGNLVRLELEKTQRYEVMDKYDVAHEMEQAGIDASKCFGKNQLVEAGGILKAQNMLTGSVEKFGDKIIYTLRLIDVEEERIEKTTVIEFVFQIEDIQTMTELTIKDLLDIEYDQMAYDMLANFERPITNDRTSLSLDGPRFGVQFLEGRLGERVSDSRENGGLGMAVPMTSVFGYQWETQYISRGEFQALFEFIPTINAIETGTPSFSLTILHGMRYDGWELGFGPAFRVMKLGQGYFDDNNRWTLANEVPDGSNYELVTNFDARGDVKLNTGLIVAVGKTFRNSYINVPVNLYWSPSPQLESNIIGLVVGFNIANSPVRKTPN</sequence>
<keyword evidence="1" id="KW-0732">Signal</keyword>
<accession>A0A6N6RK22</accession>
<protein>
    <submittedName>
        <fullName evidence="2">Uncharacterized protein</fullName>
    </submittedName>
</protein>
<dbReference type="Proteomes" id="UP000468650">
    <property type="component" value="Unassembled WGS sequence"/>
</dbReference>
<organism evidence="2 3">
    <name type="scientific">Phaeocystidibacter luteus</name>
    <dbReference type="NCBI Taxonomy" id="911197"/>
    <lineage>
        <taxon>Bacteria</taxon>
        <taxon>Pseudomonadati</taxon>
        <taxon>Bacteroidota</taxon>
        <taxon>Flavobacteriia</taxon>
        <taxon>Flavobacteriales</taxon>
        <taxon>Phaeocystidibacteraceae</taxon>
        <taxon>Phaeocystidibacter</taxon>
    </lineage>
</organism>
<dbReference type="AlphaFoldDB" id="A0A6N6RK22"/>
<dbReference type="RefSeq" id="WP_151665806.1">
    <property type="nucleotide sequence ID" value="NZ_WBVO01000001.1"/>
</dbReference>
<evidence type="ECO:0000256" key="1">
    <source>
        <dbReference type="SAM" id="SignalP"/>
    </source>
</evidence>
<keyword evidence="3" id="KW-1185">Reference proteome</keyword>
<feature type="signal peptide" evidence="1">
    <location>
        <begin position="1"/>
        <end position="19"/>
    </location>
</feature>
<proteinExistence type="predicted"/>
<feature type="chain" id="PRO_5027096217" evidence="1">
    <location>
        <begin position="20"/>
        <end position="372"/>
    </location>
</feature>
<comment type="caution">
    <text evidence="2">The sequence shown here is derived from an EMBL/GenBank/DDBJ whole genome shotgun (WGS) entry which is preliminary data.</text>
</comment>
<reference evidence="2 3" key="1">
    <citation type="submission" date="2019-09" db="EMBL/GenBank/DDBJ databases">
        <title>Genomes of family Cryomorphaceae.</title>
        <authorList>
            <person name="Bowman J.P."/>
        </authorList>
    </citation>
    <scope>NUCLEOTIDE SEQUENCE [LARGE SCALE GENOMIC DNA]</scope>
    <source>
        <strain evidence="2 3">LMG 25704</strain>
    </source>
</reference>